<dbReference type="InterPro" id="IPR004562">
    <property type="entry name" value="LipoylTrfase_LipoateP_Ligase"/>
</dbReference>
<keyword evidence="8" id="KW-1185">Reference proteome</keyword>
<dbReference type="GO" id="GO:0016874">
    <property type="term" value="F:ligase activity"/>
    <property type="evidence" value="ECO:0007669"/>
    <property type="project" value="UniProtKB-KW"/>
</dbReference>
<comment type="caution">
    <text evidence="7">The sequence shown here is derived from an EMBL/GenBank/DDBJ whole genome shotgun (WGS) entry which is preliminary data.</text>
</comment>
<dbReference type="GO" id="GO:0005739">
    <property type="term" value="C:mitochondrion"/>
    <property type="evidence" value="ECO:0007669"/>
    <property type="project" value="TreeGrafter"/>
</dbReference>
<dbReference type="CDD" id="cd16443">
    <property type="entry name" value="LplA"/>
    <property type="match status" value="1"/>
</dbReference>
<dbReference type="Gene3D" id="3.30.930.10">
    <property type="entry name" value="Bira Bifunctional Protein, Domain 2"/>
    <property type="match status" value="1"/>
</dbReference>
<dbReference type="Proteomes" id="UP001321749">
    <property type="component" value="Unassembled WGS sequence"/>
</dbReference>
<comment type="pathway">
    <text evidence="2">Protein modification; protein lipoylation via exogenous pathway; protein N(6)-(lipoyl)lysine from lipoate: step 2/2.</text>
</comment>
<evidence type="ECO:0000256" key="2">
    <source>
        <dbReference type="ARBA" id="ARBA00005085"/>
    </source>
</evidence>
<sequence length="511" mass="58089">MPMALLRPGLPGWRMLTPIRTPSIISKRNVSTASWERHLNRPIQIYHSKINNPYLNLSIEHHLLQKSSPESTILFIYFNRPSVVIGRNQNPFKEVNLRRLSKGVPAKKKTTEPAGPALFRPREPVDLVRRRSGGGTVFHDSGNANWCVICPPGAFDRDKHAEMVVRALKALKVQGVRVNERHDIVQDVMEEGELRTYKVSGSAYKLTRTRSLHHGTCLLDSMPSAKISELLRSPAEPFIKSKGVDSVRSKIRNVNVDRREFRMAVIDEFRKMYRANIPYTTLTGPDVVDIENIKNGFKELRSQGWIYGQTPQFTVSWQPTAEDPRPRPHNALSDHIDEDYVSSFHMRFTVRHGAINEAFLWGLDFVESIEDSKQAVKEAFVNVPVHRLDFLPKILPLIKHEPESLKKAVQMSDFLNGVFGNNPSPLRERYLGPKNAVELAIEQAMAAAAAAEPNKGEEEEDRILTEPQEEDDDDGHGGHDVGSETNSRELKQEWSQEEVREKLQELIKDSK</sequence>
<feature type="compositionally biased region" description="Acidic residues" evidence="5">
    <location>
        <begin position="457"/>
        <end position="474"/>
    </location>
</feature>
<dbReference type="Pfam" id="PF21948">
    <property type="entry name" value="LplA-B_cat"/>
    <property type="match status" value="1"/>
</dbReference>
<protein>
    <recommendedName>
        <fullName evidence="4">Putative lipoate-protein ligase A</fullName>
    </recommendedName>
</protein>
<organism evidence="7 8">
    <name type="scientific">Cladorrhinum samala</name>
    <dbReference type="NCBI Taxonomy" id="585594"/>
    <lineage>
        <taxon>Eukaryota</taxon>
        <taxon>Fungi</taxon>
        <taxon>Dikarya</taxon>
        <taxon>Ascomycota</taxon>
        <taxon>Pezizomycotina</taxon>
        <taxon>Sordariomycetes</taxon>
        <taxon>Sordariomycetidae</taxon>
        <taxon>Sordariales</taxon>
        <taxon>Podosporaceae</taxon>
        <taxon>Cladorrhinum</taxon>
    </lineage>
</organism>
<evidence type="ECO:0000313" key="8">
    <source>
        <dbReference type="Proteomes" id="UP001321749"/>
    </source>
</evidence>
<dbReference type="PROSITE" id="PS51733">
    <property type="entry name" value="BPL_LPL_CATALYTIC"/>
    <property type="match status" value="1"/>
</dbReference>
<name>A0AAV9HYM2_9PEZI</name>
<dbReference type="AlphaFoldDB" id="A0AAV9HYM2"/>
<reference evidence="7" key="1">
    <citation type="journal article" date="2023" name="Mol. Phylogenet. Evol.">
        <title>Genome-scale phylogeny and comparative genomics of the fungal order Sordariales.</title>
        <authorList>
            <person name="Hensen N."/>
            <person name="Bonometti L."/>
            <person name="Westerberg I."/>
            <person name="Brannstrom I.O."/>
            <person name="Guillou S."/>
            <person name="Cros-Aarteil S."/>
            <person name="Calhoun S."/>
            <person name="Haridas S."/>
            <person name="Kuo A."/>
            <person name="Mondo S."/>
            <person name="Pangilinan J."/>
            <person name="Riley R."/>
            <person name="LaButti K."/>
            <person name="Andreopoulos B."/>
            <person name="Lipzen A."/>
            <person name="Chen C."/>
            <person name="Yan M."/>
            <person name="Daum C."/>
            <person name="Ng V."/>
            <person name="Clum A."/>
            <person name="Steindorff A."/>
            <person name="Ohm R.A."/>
            <person name="Martin F."/>
            <person name="Silar P."/>
            <person name="Natvig D.O."/>
            <person name="Lalanne C."/>
            <person name="Gautier V."/>
            <person name="Ament-Velasquez S.L."/>
            <person name="Kruys A."/>
            <person name="Hutchinson M.I."/>
            <person name="Powell A.J."/>
            <person name="Barry K."/>
            <person name="Miller A.N."/>
            <person name="Grigoriev I.V."/>
            <person name="Debuchy R."/>
            <person name="Gladieux P."/>
            <person name="Hiltunen Thoren M."/>
            <person name="Johannesson H."/>
        </authorList>
    </citation>
    <scope>NUCLEOTIDE SEQUENCE</scope>
    <source>
        <strain evidence="7">PSN324</strain>
    </source>
</reference>
<reference evidence="7" key="2">
    <citation type="submission" date="2023-06" db="EMBL/GenBank/DDBJ databases">
        <authorList>
            <consortium name="Lawrence Berkeley National Laboratory"/>
            <person name="Mondo S.J."/>
            <person name="Hensen N."/>
            <person name="Bonometti L."/>
            <person name="Westerberg I."/>
            <person name="Brannstrom I.O."/>
            <person name="Guillou S."/>
            <person name="Cros-Aarteil S."/>
            <person name="Calhoun S."/>
            <person name="Haridas S."/>
            <person name="Kuo A."/>
            <person name="Pangilinan J."/>
            <person name="Riley R."/>
            <person name="Labutti K."/>
            <person name="Andreopoulos B."/>
            <person name="Lipzen A."/>
            <person name="Chen C."/>
            <person name="Yanf M."/>
            <person name="Daum C."/>
            <person name="Ng V."/>
            <person name="Clum A."/>
            <person name="Steindorff A."/>
            <person name="Ohm R."/>
            <person name="Martin F."/>
            <person name="Silar P."/>
            <person name="Natvig D."/>
            <person name="Lalanne C."/>
            <person name="Gautier V."/>
            <person name="Ament-Velasquez S.L."/>
            <person name="Kruys A."/>
            <person name="Hutchinson M.I."/>
            <person name="Powell A.J."/>
            <person name="Barry K."/>
            <person name="Miller A.N."/>
            <person name="Grigoriev I.V."/>
            <person name="Debuchy R."/>
            <person name="Gladieux P."/>
            <person name="Thoren M.H."/>
            <person name="Johannesson H."/>
        </authorList>
    </citation>
    <scope>NUCLEOTIDE SEQUENCE</scope>
    <source>
        <strain evidence="7">PSN324</strain>
    </source>
</reference>
<evidence type="ECO:0000256" key="5">
    <source>
        <dbReference type="SAM" id="MobiDB-lite"/>
    </source>
</evidence>
<dbReference type="SUPFAM" id="SSF55681">
    <property type="entry name" value="Class II aaRS and biotin synthetases"/>
    <property type="match status" value="1"/>
</dbReference>
<comment type="similarity">
    <text evidence="3">Belongs to the LplA family.</text>
</comment>
<feature type="region of interest" description="Disordered" evidence="5">
    <location>
        <begin position="448"/>
        <end position="511"/>
    </location>
</feature>
<dbReference type="InterPro" id="IPR004143">
    <property type="entry name" value="BPL_LPL_catalytic"/>
</dbReference>
<evidence type="ECO:0000256" key="1">
    <source>
        <dbReference type="ARBA" id="ARBA00003253"/>
    </source>
</evidence>
<dbReference type="GO" id="GO:0017118">
    <property type="term" value="F:lipoyltransferase activity"/>
    <property type="evidence" value="ECO:0007669"/>
    <property type="project" value="TreeGrafter"/>
</dbReference>
<dbReference type="PANTHER" id="PTHR12561:SF3">
    <property type="entry name" value="LIPOYLTRANSFERASE 1, MITOCHONDRIAL"/>
    <property type="match status" value="1"/>
</dbReference>
<evidence type="ECO:0000256" key="4">
    <source>
        <dbReference type="ARBA" id="ARBA00015925"/>
    </source>
</evidence>
<feature type="domain" description="BPL/LPL catalytic" evidence="6">
    <location>
        <begin position="67"/>
        <end position="277"/>
    </location>
</feature>
<feature type="compositionally biased region" description="Basic and acidic residues" evidence="5">
    <location>
        <begin position="475"/>
        <end position="511"/>
    </location>
</feature>
<dbReference type="PANTHER" id="PTHR12561">
    <property type="entry name" value="LIPOATE-PROTEIN LIGASE"/>
    <property type="match status" value="1"/>
</dbReference>
<evidence type="ECO:0000256" key="3">
    <source>
        <dbReference type="ARBA" id="ARBA00008242"/>
    </source>
</evidence>
<evidence type="ECO:0000313" key="7">
    <source>
        <dbReference type="EMBL" id="KAK4464638.1"/>
    </source>
</evidence>
<evidence type="ECO:0000259" key="6">
    <source>
        <dbReference type="PROSITE" id="PS51733"/>
    </source>
</evidence>
<accession>A0AAV9HYM2</accession>
<dbReference type="InterPro" id="IPR045864">
    <property type="entry name" value="aa-tRNA-synth_II/BPL/LPL"/>
</dbReference>
<gene>
    <name evidence="7" type="ORF">QBC42DRAFT_262950</name>
</gene>
<proteinExistence type="inferred from homology"/>
<dbReference type="GO" id="GO:0009249">
    <property type="term" value="P:protein lipoylation"/>
    <property type="evidence" value="ECO:0007669"/>
    <property type="project" value="InterPro"/>
</dbReference>
<comment type="function">
    <text evidence="1">Catalyzes both the ATP-dependent activation of exogenously supplied lipoate to lipoyl-AMP and the transfer of the activated lipoyl onto the lipoyl domains of lipoate-dependent enzymes.</text>
</comment>
<keyword evidence="7" id="KW-0436">Ligase</keyword>
<dbReference type="EMBL" id="MU864946">
    <property type="protein sequence ID" value="KAK4464638.1"/>
    <property type="molecule type" value="Genomic_DNA"/>
</dbReference>